<dbReference type="InterPro" id="IPR023346">
    <property type="entry name" value="Lysozyme-like_dom_sf"/>
</dbReference>
<evidence type="ECO:0000256" key="13">
    <source>
        <dbReference type="ARBA" id="ARBA00023316"/>
    </source>
</evidence>
<evidence type="ECO:0000259" key="19">
    <source>
        <dbReference type="Pfam" id="PF00912"/>
    </source>
</evidence>
<evidence type="ECO:0000256" key="1">
    <source>
        <dbReference type="ARBA" id="ARBA00022475"/>
    </source>
</evidence>
<dbReference type="InterPro" id="IPR013783">
    <property type="entry name" value="Ig-like_fold"/>
</dbReference>
<evidence type="ECO:0000256" key="7">
    <source>
        <dbReference type="ARBA" id="ARBA00022801"/>
    </source>
</evidence>
<dbReference type="InterPro" id="IPR001460">
    <property type="entry name" value="PCN-bd_Tpept"/>
</dbReference>
<dbReference type="Proteomes" id="UP000318521">
    <property type="component" value="Unassembled WGS sequence"/>
</dbReference>
<dbReference type="GO" id="GO:0009002">
    <property type="term" value="F:serine-type D-Ala-D-Ala carboxypeptidase activity"/>
    <property type="evidence" value="ECO:0007669"/>
    <property type="project" value="UniProtKB-EC"/>
</dbReference>
<feature type="region of interest" description="Disordered" evidence="16">
    <location>
        <begin position="797"/>
        <end position="827"/>
    </location>
</feature>
<keyword evidence="6 17" id="KW-0812">Transmembrane</keyword>
<evidence type="ECO:0000259" key="18">
    <source>
        <dbReference type="Pfam" id="PF00905"/>
    </source>
</evidence>
<dbReference type="SUPFAM" id="SSF53955">
    <property type="entry name" value="Lysozyme-like"/>
    <property type="match status" value="1"/>
</dbReference>
<dbReference type="EMBL" id="VLXZ01000001">
    <property type="protein sequence ID" value="TSB48077.1"/>
    <property type="molecule type" value="Genomic_DNA"/>
</dbReference>
<feature type="transmembrane region" description="Helical" evidence="17">
    <location>
        <begin position="33"/>
        <end position="61"/>
    </location>
</feature>
<keyword evidence="9" id="KW-0573">Peptidoglycan synthesis</keyword>
<dbReference type="SUPFAM" id="SSF49265">
    <property type="entry name" value="Fibronectin type III"/>
    <property type="match status" value="1"/>
</dbReference>
<evidence type="ECO:0000256" key="17">
    <source>
        <dbReference type="SAM" id="Phobius"/>
    </source>
</evidence>
<comment type="catalytic activity">
    <reaction evidence="14">
        <text>Preferential cleavage: (Ac)2-L-Lys-D-Ala-|-D-Ala. Also transpeptidation of peptidyl-alanyl moieties that are N-acyl substituents of D-alanine.</text>
        <dbReference type="EC" id="3.4.16.4"/>
    </reaction>
</comment>
<evidence type="ECO:0000256" key="15">
    <source>
        <dbReference type="ARBA" id="ARBA00049902"/>
    </source>
</evidence>
<feature type="domain" description="Glycosyl transferase family 51" evidence="19">
    <location>
        <begin position="96"/>
        <end position="280"/>
    </location>
</feature>
<protein>
    <submittedName>
        <fullName evidence="20">Penicillin-binding protein</fullName>
    </submittedName>
</protein>
<keyword evidence="7" id="KW-0378">Hydrolase</keyword>
<keyword evidence="21" id="KW-1185">Reference proteome</keyword>
<dbReference type="InterPro" id="IPR001264">
    <property type="entry name" value="Glyco_trans_51"/>
</dbReference>
<keyword evidence="3" id="KW-0645">Protease</keyword>
<evidence type="ECO:0000256" key="11">
    <source>
        <dbReference type="ARBA" id="ARBA00023136"/>
    </source>
</evidence>
<feature type="compositionally biased region" description="Low complexity" evidence="16">
    <location>
        <begin position="813"/>
        <end position="824"/>
    </location>
</feature>
<sequence>MSMFSQIKERIHVLYKKLDDIQLFRKIGITYQVFWNLFLLFIVFALMSMFFVGGTAAGYFASLVQDEPLQNSEEMTTKIHNYEETSQVFFAGDTYMGELPSDLERHQVALDDISDYVKQAIIATEDEYFYEHEGIVPKAIMRATYQEFANSSTQTGGSTLTQQLIKQQILSSEVSFDRKATEILLAMRLEHFMSKEDILEAYLNVVPFGRNASGNQIAGVQSAATGIFGVEAKDLNLAQSAFIAGLPQSPFGYTPFLSSGEVKASIDPALNRMRTVLSRMQSEGYISEEEMQEALDYDIQANFTDRTPPITEKYQYLTYEIMSRATPIIAEAKMAADEVNLDDMSDAKRNETAQEYTAAAAHDLSNNGYRIHTTIDQDIYDAMQDAVKDNSLFGPEKEGENEEVGAVLQDNKTGAIIGFVGGREEGNQDKQFNHATQAKRQTGSTMKPLLGYAPAMEIGSTQPGIVIPDTPMNYSSSGDPIRNFDHGYKGLQSARKSLAQSRNVPAVRAANSVQHDAARETLQRLGIPVQDGAPFESTVLGTIDMTVEENTNAYSTFGNGGKRVESYMIDRIETADGDIVFEHEEKETDVFTVETNYLTLDMMRDVLKSGGTASSVPGNLNFSADWAGKTGTTQNTRDSWFVATNPNVTLGVWIGYDSNHSITQTVNGLRYGPRNQKIWSNIANAAYGVNAELMAPSNSFSQPEGVVSRKICSLTGTAPSKACEEAGLVTTDLFNKKFLPNSSDDLKSERYVTINGKNYKARSQTPEEFTERGISLSGDLFNIGDISSYLPDSVSGIVSDQEAPDDGSTPGKVSGVSLSGSSLSWSKHGASDIVGYRVYRADNGSDNFKVVQSVKGNESTSADVNDGKYAYYVTAVDSVGNESDASDIAKGNDWLSKDEEEQKKKEEDDAQSDEDEQGDSDSDSDDDSDEDEQDNTDDDDNDEESDDD</sequence>
<keyword evidence="10 17" id="KW-1133">Transmembrane helix</keyword>
<evidence type="ECO:0000256" key="5">
    <source>
        <dbReference type="ARBA" id="ARBA00022679"/>
    </source>
</evidence>
<feature type="region of interest" description="Disordered" evidence="16">
    <location>
        <begin position="882"/>
        <end position="948"/>
    </location>
</feature>
<dbReference type="InterPro" id="IPR036950">
    <property type="entry name" value="PBP_transglycosylase"/>
</dbReference>
<evidence type="ECO:0000256" key="16">
    <source>
        <dbReference type="SAM" id="MobiDB-lite"/>
    </source>
</evidence>
<dbReference type="RefSeq" id="WP_143846423.1">
    <property type="nucleotide sequence ID" value="NZ_VLXZ01000001.1"/>
</dbReference>
<dbReference type="GO" id="GO:0009252">
    <property type="term" value="P:peptidoglycan biosynthetic process"/>
    <property type="evidence" value="ECO:0007669"/>
    <property type="project" value="UniProtKB-KW"/>
</dbReference>
<dbReference type="GO" id="GO:0071555">
    <property type="term" value="P:cell wall organization"/>
    <property type="evidence" value="ECO:0007669"/>
    <property type="project" value="UniProtKB-KW"/>
</dbReference>
<feature type="compositionally biased region" description="Acidic residues" evidence="16">
    <location>
        <begin position="908"/>
        <end position="948"/>
    </location>
</feature>
<dbReference type="Gene3D" id="1.10.3810.10">
    <property type="entry name" value="Biosynthetic peptidoglycan transglycosylase-like"/>
    <property type="match status" value="1"/>
</dbReference>
<reference evidence="20 21" key="1">
    <citation type="submission" date="2019-07" db="EMBL/GenBank/DDBJ databases">
        <authorList>
            <person name="Park Y.J."/>
            <person name="Jeong S.E."/>
            <person name="Jung H.S."/>
        </authorList>
    </citation>
    <scope>NUCLEOTIDE SEQUENCE [LARGE SCALE GENOMIC DNA]</scope>
    <source>
        <strain evidence="21">P16(2019)</strain>
    </source>
</reference>
<evidence type="ECO:0000256" key="2">
    <source>
        <dbReference type="ARBA" id="ARBA00022645"/>
    </source>
</evidence>
<dbReference type="GO" id="GO:0006508">
    <property type="term" value="P:proteolysis"/>
    <property type="evidence" value="ECO:0007669"/>
    <property type="project" value="UniProtKB-KW"/>
</dbReference>
<keyword evidence="5" id="KW-0808">Transferase</keyword>
<dbReference type="GO" id="GO:0008360">
    <property type="term" value="P:regulation of cell shape"/>
    <property type="evidence" value="ECO:0007669"/>
    <property type="project" value="UniProtKB-KW"/>
</dbReference>
<evidence type="ECO:0000256" key="3">
    <source>
        <dbReference type="ARBA" id="ARBA00022670"/>
    </source>
</evidence>
<keyword evidence="13" id="KW-0961">Cell wall biogenesis/degradation</keyword>
<evidence type="ECO:0000256" key="10">
    <source>
        <dbReference type="ARBA" id="ARBA00022989"/>
    </source>
</evidence>
<dbReference type="SUPFAM" id="SSF56601">
    <property type="entry name" value="beta-lactamase/transpeptidase-like"/>
    <property type="match status" value="1"/>
</dbReference>
<dbReference type="GO" id="GO:0008955">
    <property type="term" value="F:peptidoglycan glycosyltransferase activity"/>
    <property type="evidence" value="ECO:0007669"/>
    <property type="project" value="UniProtKB-EC"/>
</dbReference>
<dbReference type="InterPro" id="IPR036116">
    <property type="entry name" value="FN3_sf"/>
</dbReference>
<evidence type="ECO:0000313" key="21">
    <source>
        <dbReference type="Proteomes" id="UP000318521"/>
    </source>
</evidence>
<evidence type="ECO:0000256" key="12">
    <source>
        <dbReference type="ARBA" id="ARBA00023268"/>
    </source>
</evidence>
<evidence type="ECO:0000256" key="4">
    <source>
        <dbReference type="ARBA" id="ARBA00022676"/>
    </source>
</evidence>
<comment type="caution">
    <text evidence="20">The sequence shown here is derived from an EMBL/GenBank/DDBJ whole genome shotgun (WGS) entry which is preliminary data.</text>
</comment>
<dbReference type="PANTHER" id="PTHR32282:SF32">
    <property type="entry name" value="PENICILLIN-BINDING PROTEIN 2A"/>
    <property type="match status" value="1"/>
</dbReference>
<dbReference type="OrthoDB" id="9766909at2"/>
<dbReference type="GO" id="GO:0030288">
    <property type="term" value="C:outer membrane-bounded periplasmic space"/>
    <property type="evidence" value="ECO:0007669"/>
    <property type="project" value="TreeGrafter"/>
</dbReference>
<evidence type="ECO:0000256" key="6">
    <source>
        <dbReference type="ARBA" id="ARBA00022692"/>
    </source>
</evidence>
<dbReference type="Pfam" id="PF00905">
    <property type="entry name" value="Transpeptidase"/>
    <property type="match status" value="1"/>
</dbReference>
<keyword evidence="11 17" id="KW-0472">Membrane</keyword>
<dbReference type="PANTHER" id="PTHR32282">
    <property type="entry name" value="BINDING PROTEIN TRANSPEPTIDASE, PUTATIVE-RELATED"/>
    <property type="match status" value="1"/>
</dbReference>
<dbReference type="InterPro" id="IPR012338">
    <property type="entry name" value="Beta-lactam/transpept-like"/>
</dbReference>
<keyword evidence="8" id="KW-0133">Cell shape</keyword>
<dbReference type="Pfam" id="PF00912">
    <property type="entry name" value="Transgly"/>
    <property type="match status" value="1"/>
</dbReference>
<accession>A0A554A305</accession>
<dbReference type="Gene3D" id="3.40.710.10">
    <property type="entry name" value="DD-peptidase/beta-lactamase superfamily"/>
    <property type="match status" value="1"/>
</dbReference>
<comment type="catalytic activity">
    <reaction evidence="15">
        <text>[GlcNAc-(1-&gt;4)-Mur2Ac(oyl-L-Ala-gamma-D-Glu-L-Lys-D-Ala-D-Ala)](n)-di-trans,octa-cis-undecaprenyl diphosphate + beta-D-GlcNAc-(1-&gt;4)-Mur2Ac(oyl-L-Ala-gamma-D-Glu-L-Lys-D-Ala-D-Ala)-di-trans,octa-cis-undecaprenyl diphosphate = [GlcNAc-(1-&gt;4)-Mur2Ac(oyl-L-Ala-gamma-D-Glu-L-Lys-D-Ala-D-Ala)](n+1)-di-trans,octa-cis-undecaprenyl diphosphate + di-trans,octa-cis-undecaprenyl diphosphate + H(+)</text>
        <dbReference type="Rhea" id="RHEA:23708"/>
        <dbReference type="Rhea" id="RHEA-COMP:9602"/>
        <dbReference type="Rhea" id="RHEA-COMP:9603"/>
        <dbReference type="ChEBI" id="CHEBI:15378"/>
        <dbReference type="ChEBI" id="CHEBI:58405"/>
        <dbReference type="ChEBI" id="CHEBI:60033"/>
        <dbReference type="ChEBI" id="CHEBI:78435"/>
        <dbReference type="EC" id="2.4.99.28"/>
    </reaction>
</comment>
<dbReference type="GO" id="GO:0008658">
    <property type="term" value="F:penicillin binding"/>
    <property type="evidence" value="ECO:0007669"/>
    <property type="project" value="InterPro"/>
</dbReference>
<feature type="compositionally biased region" description="Basic and acidic residues" evidence="16">
    <location>
        <begin position="895"/>
        <end position="907"/>
    </location>
</feature>
<feature type="domain" description="Penicillin-binding protein transpeptidase" evidence="18">
    <location>
        <begin position="405"/>
        <end position="646"/>
    </location>
</feature>
<evidence type="ECO:0000256" key="8">
    <source>
        <dbReference type="ARBA" id="ARBA00022960"/>
    </source>
</evidence>
<keyword evidence="2" id="KW-0121">Carboxypeptidase</keyword>
<evidence type="ECO:0000313" key="20">
    <source>
        <dbReference type="EMBL" id="TSB48077.1"/>
    </source>
</evidence>
<dbReference type="Gene3D" id="2.60.40.10">
    <property type="entry name" value="Immunoglobulins"/>
    <property type="match status" value="1"/>
</dbReference>
<keyword evidence="12" id="KW-0511">Multifunctional enzyme</keyword>
<evidence type="ECO:0000256" key="9">
    <source>
        <dbReference type="ARBA" id="ARBA00022984"/>
    </source>
</evidence>
<organism evidence="20 21">
    <name type="scientific">Alkalicoccobacillus porphyridii</name>
    <dbReference type="NCBI Taxonomy" id="2597270"/>
    <lineage>
        <taxon>Bacteria</taxon>
        <taxon>Bacillati</taxon>
        <taxon>Bacillota</taxon>
        <taxon>Bacilli</taxon>
        <taxon>Bacillales</taxon>
        <taxon>Bacillaceae</taxon>
        <taxon>Alkalicoccobacillus</taxon>
    </lineage>
</organism>
<keyword evidence="1" id="KW-1003">Cell membrane</keyword>
<dbReference type="AlphaFoldDB" id="A0A554A305"/>
<evidence type="ECO:0000256" key="14">
    <source>
        <dbReference type="ARBA" id="ARBA00034000"/>
    </source>
</evidence>
<proteinExistence type="predicted"/>
<dbReference type="InterPro" id="IPR050396">
    <property type="entry name" value="Glycosyltr_51/Transpeptidase"/>
</dbReference>
<name>A0A554A305_9BACI</name>
<gene>
    <name evidence="20" type="ORF">FN960_00540</name>
</gene>
<keyword evidence="4" id="KW-0328">Glycosyltransferase</keyword>